<dbReference type="GO" id="GO:0003677">
    <property type="term" value="F:DNA binding"/>
    <property type="evidence" value="ECO:0007669"/>
    <property type="project" value="UniProtKB-KW"/>
</dbReference>
<dbReference type="RefSeq" id="WP_256118699.1">
    <property type="nucleotide sequence ID" value="NZ_WHSB02000006.1"/>
</dbReference>
<proteinExistence type="predicted"/>
<sequence>MPDDENDALLARLQRLSQHLPGVETGTSYGTPALKVAGKLFLRIKDADTLVLMAPLDEKERLIEMAPDIYYETDHYRGWPALLIRAAAIDDAELQHRITEAWRYKAPAKLRKTFG</sequence>
<accession>A0ABT1RA71</accession>
<protein>
    <submittedName>
        <fullName evidence="1">MmcQ/YjbR family DNA-binding protein</fullName>
    </submittedName>
</protein>
<organism evidence="1 2">
    <name type="scientific">Shinella lacus</name>
    <dbReference type="NCBI Taxonomy" id="2654216"/>
    <lineage>
        <taxon>Bacteria</taxon>
        <taxon>Pseudomonadati</taxon>
        <taxon>Pseudomonadota</taxon>
        <taxon>Alphaproteobacteria</taxon>
        <taxon>Hyphomicrobiales</taxon>
        <taxon>Rhizobiaceae</taxon>
        <taxon>Shinella</taxon>
    </lineage>
</organism>
<dbReference type="InterPro" id="IPR058532">
    <property type="entry name" value="YjbR/MT2646/Rv2570-like"/>
</dbReference>
<keyword evidence="1" id="KW-0238">DNA-binding</keyword>
<evidence type="ECO:0000313" key="1">
    <source>
        <dbReference type="EMBL" id="MCQ4632078.1"/>
    </source>
</evidence>
<keyword evidence="2" id="KW-1185">Reference proteome</keyword>
<reference evidence="1" key="1">
    <citation type="submission" date="2021-07" db="EMBL/GenBank/DDBJ databases">
        <title>Shinella sp. nov., a novel member of the genus Shinella from water.</title>
        <authorList>
            <person name="Deng Y."/>
        </authorList>
    </citation>
    <scope>NUCLEOTIDE SEQUENCE</scope>
    <source>
        <strain evidence="1">CPCC 100929</strain>
    </source>
</reference>
<comment type="caution">
    <text evidence="1">The sequence shown here is derived from an EMBL/GenBank/DDBJ whole genome shotgun (WGS) entry which is preliminary data.</text>
</comment>
<dbReference type="Pfam" id="PF04237">
    <property type="entry name" value="YjbR"/>
    <property type="match status" value="1"/>
</dbReference>
<name>A0ABT1RA71_9HYPH</name>
<evidence type="ECO:0000313" key="2">
    <source>
        <dbReference type="Proteomes" id="UP000996601"/>
    </source>
</evidence>
<gene>
    <name evidence="1" type="ORF">GB927_018655</name>
</gene>
<dbReference type="EMBL" id="WHSB02000006">
    <property type="protein sequence ID" value="MCQ4632078.1"/>
    <property type="molecule type" value="Genomic_DNA"/>
</dbReference>
<dbReference type="Proteomes" id="UP000996601">
    <property type="component" value="Unassembled WGS sequence"/>
</dbReference>